<protein>
    <submittedName>
        <fullName evidence="5">CUB domain</fullName>
    </submittedName>
</protein>
<sequence>MLLWFLLLFLIPAMTAAAAGTRKNCGGNFTARKGVLQTPDFPKNFSTPIDCEWVIKSEKENTSIIVYLTQMYVFEGLTFTEYVEYDKRLPGVVILSGEDVVKGKYVQCHKNVLVISLKLNSIENNHIRVMDNFMDVYGFNITYEITSGDVRKDHCNMMDCGYTGLCYDYGT</sequence>
<organism evidence="5 6">
    <name type="scientific">Popillia japonica</name>
    <name type="common">Japanese beetle</name>
    <dbReference type="NCBI Taxonomy" id="7064"/>
    <lineage>
        <taxon>Eukaryota</taxon>
        <taxon>Metazoa</taxon>
        <taxon>Ecdysozoa</taxon>
        <taxon>Arthropoda</taxon>
        <taxon>Hexapoda</taxon>
        <taxon>Insecta</taxon>
        <taxon>Pterygota</taxon>
        <taxon>Neoptera</taxon>
        <taxon>Endopterygota</taxon>
        <taxon>Coleoptera</taxon>
        <taxon>Polyphaga</taxon>
        <taxon>Scarabaeiformia</taxon>
        <taxon>Scarabaeidae</taxon>
        <taxon>Rutelinae</taxon>
        <taxon>Popillia</taxon>
    </lineage>
</organism>
<evidence type="ECO:0000256" key="2">
    <source>
        <dbReference type="PROSITE-ProRule" id="PRU00059"/>
    </source>
</evidence>
<keyword evidence="6" id="KW-1185">Reference proteome</keyword>
<feature type="chain" id="PRO_5043609664" evidence="3">
    <location>
        <begin position="18"/>
        <end position="171"/>
    </location>
</feature>
<evidence type="ECO:0000313" key="5">
    <source>
        <dbReference type="EMBL" id="KAK9738455.1"/>
    </source>
</evidence>
<comment type="caution">
    <text evidence="5">The sequence shown here is derived from an EMBL/GenBank/DDBJ whole genome shotgun (WGS) entry which is preliminary data.</text>
</comment>
<dbReference type="Proteomes" id="UP001458880">
    <property type="component" value="Unassembled WGS sequence"/>
</dbReference>
<evidence type="ECO:0000259" key="4">
    <source>
        <dbReference type="PROSITE" id="PS01180"/>
    </source>
</evidence>
<dbReference type="Gene3D" id="2.60.120.290">
    <property type="entry name" value="Spermadhesin, CUB domain"/>
    <property type="match status" value="1"/>
</dbReference>
<dbReference type="EMBL" id="JASPKY010000086">
    <property type="protein sequence ID" value="KAK9738455.1"/>
    <property type="molecule type" value="Genomic_DNA"/>
</dbReference>
<reference evidence="5 6" key="1">
    <citation type="journal article" date="2024" name="BMC Genomics">
        <title>De novo assembly and annotation of Popillia japonica's genome with initial clues to its potential as an invasive pest.</title>
        <authorList>
            <person name="Cucini C."/>
            <person name="Boschi S."/>
            <person name="Funari R."/>
            <person name="Cardaioli E."/>
            <person name="Iannotti N."/>
            <person name="Marturano G."/>
            <person name="Paoli F."/>
            <person name="Bruttini M."/>
            <person name="Carapelli A."/>
            <person name="Frati F."/>
            <person name="Nardi F."/>
        </authorList>
    </citation>
    <scope>NUCLEOTIDE SEQUENCE [LARGE SCALE GENOMIC DNA]</scope>
    <source>
        <strain evidence="5">DMR45628</strain>
    </source>
</reference>
<dbReference type="InterPro" id="IPR035914">
    <property type="entry name" value="Sperma_CUB_dom_sf"/>
</dbReference>
<dbReference type="InterPro" id="IPR000859">
    <property type="entry name" value="CUB_dom"/>
</dbReference>
<dbReference type="SMART" id="SM00042">
    <property type="entry name" value="CUB"/>
    <property type="match status" value="1"/>
</dbReference>
<dbReference type="PROSITE" id="PS01180">
    <property type="entry name" value="CUB"/>
    <property type="match status" value="1"/>
</dbReference>
<gene>
    <name evidence="5" type="ORF">QE152_g9843</name>
</gene>
<name>A0AAW1LVC1_POPJA</name>
<evidence type="ECO:0000256" key="1">
    <source>
        <dbReference type="ARBA" id="ARBA00023157"/>
    </source>
</evidence>
<comment type="caution">
    <text evidence="2">Lacks conserved residue(s) required for the propagation of feature annotation.</text>
</comment>
<feature type="domain" description="CUB" evidence="4">
    <location>
        <begin position="25"/>
        <end position="146"/>
    </location>
</feature>
<evidence type="ECO:0000256" key="3">
    <source>
        <dbReference type="SAM" id="SignalP"/>
    </source>
</evidence>
<dbReference type="SUPFAM" id="SSF49854">
    <property type="entry name" value="Spermadhesin, CUB domain"/>
    <property type="match status" value="1"/>
</dbReference>
<dbReference type="Pfam" id="PF00431">
    <property type="entry name" value="CUB"/>
    <property type="match status" value="1"/>
</dbReference>
<keyword evidence="3" id="KW-0732">Signal</keyword>
<dbReference type="AlphaFoldDB" id="A0AAW1LVC1"/>
<accession>A0AAW1LVC1</accession>
<feature type="signal peptide" evidence="3">
    <location>
        <begin position="1"/>
        <end position="17"/>
    </location>
</feature>
<proteinExistence type="predicted"/>
<keyword evidence="1" id="KW-1015">Disulfide bond</keyword>
<evidence type="ECO:0000313" key="6">
    <source>
        <dbReference type="Proteomes" id="UP001458880"/>
    </source>
</evidence>